<reference evidence="11 12" key="1">
    <citation type="submission" date="2023-07" db="EMBL/GenBank/DDBJ databases">
        <title>Genomic Encyclopedia of Type Strains, Phase IV (KMG-IV): sequencing the most valuable type-strain genomes for metagenomic binning, comparative biology and taxonomic classification.</title>
        <authorList>
            <person name="Goeker M."/>
        </authorList>
    </citation>
    <scope>NUCLEOTIDE SEQUENCE [LARGE SCALE GENOMIC DNA]</scope>
    <source>
        <strain evidence="11 12">DSM 4006</strain>
    </source>
</reference>
<dbReference type="Proteomes" id="UP001232973">
    <property type="component" value="Unassembled WGS sequence"/>
</dbReference>
<gene>
    <name evidence="11" type="ORF">J2S03_000706</name>
</gene>
<evidence type="ECO:0000256" key="9">
    <source>
        <dbReference type="ARBA" id="ARBA00023136"/>
    </source>
</evidence>
<evidence type="ECO:0000256" key="8">
    <source>
        <dbReference type="ARBA" id="ARBA00022989"/>
    </source>
</evidence>
<dbReference type="RefSeq" id="WP_274456516.1">
    <property type="nucleotide sequence ID" value="NZ_CP067097.1"/>
</dbReference>
<feature type="transmembrane region" description="Helical" evidence="10">
    <location>
        <begin position="383"/>
        <end position="409"/>
    </location>
</feature>
<sequence length="410" mass="45834">MNFPVEAAVYEPPKSTAPKTNPRAAVQRIGQLTVGLAAMQQLLMLCVGIVIDHFQHHRILWRGLFIQNLSQWDSGWLLQIAQHGYTDIAHTAFFPLYPALIWLLHLATGIGDTVCGLLLSLASFLVALFVFGLWANQQFGWRTAWLGMTLLALFPTAFFFRAVYTESLFLALSVLGVYASSRGRFGTAGLCVGLAALTRNTGIFLTVILLFDYVADRGIGWRWWTRAWWAGLNLRALRLAVPVVCLAAYLVWLKVHTGYYLAFTHAEKLWNRTYMAPWETLWRALVQLTHPHGGALLPYHALEFLCWLLLLLGFLAGLRFARSSAHQRGTLIYFLAFLCIVTATPAGTGPGQQNWDYLLSVPRFDLAMYPMFAYLAHRLRSRTACVCAVAVSVLAFCVVYGSFCAGSFIA</sequence>
<dbReference type="InterPro" id="IPR007315">
    <property type="entry name" value="PIG-V/Gpi18"/>
</dbReference>
<feature type="transmembrane region" description="Helical" evidence="10">
    <location>
        <begin position="330"/>
        <end position="351"/>
    </location>
</feature>
<evidence type="ECO:0000256" key="2">
    <source>
        <dbReference type="ARBA" id="ARBA00004687"/>
    </source>
</evidence>
<comment type="pathway">
    <text evidence="2">Glycolipid biosynthesis; glycosylphosphatidylinositol-anchor biosynthesis.</text>
</comment>
<evidence type="ECO:0000256" key="4">
    <source>
        <dbReference type="ARBA" id="ARBA00022676"/>
    </source>
</evidence>
<evidence type="ECO:0008006" key="13">
    <source>
        <dbReference type="Google" id="ProtNLM"/>
    </source>
</evidence>
<comment type="caution">
    <text evidence="11">The sequence shown here is derived from an EMBL/GenBank/DDBJ whole genome shotgun (WGS) entry which is preliminary data.</text>
</comment>
<keyword evidence="3" id="KW-0337">GPI-anchor biosynthesis</keyword>
<proteinExistence type="predicted"/>
<evidence type="ECO:0000256" key="6">
    <source>
        <dbReference type="ARBA" id="ARBA00022692"/>
    </source>
</evidence>
<feature type="transmembrane region" description="Helical" evidence="10">
    <location>
        <begin position="232"/>
        <end position="252"/>
    </location>
</feature>
<evidence type="ECO:0000256" key="7">
    <source>
        <dbReference type="ARBA" id="ARBA00022824"/>
    </source>
</evidence>
<feature type="transmembrane region" description="Helical" evidence="10">
    <location>
        <begin position="297"/>
        <end position="318"/>
    </location>
</feature>
<protein>
    <recommendedName>
        <fullName evidence="13">Mannosyltransferase (PIG-V)</fullName>
    </recommendedName>
</protein>
<keyword evidence="6 10" id="KW-0812">Transmembrane</keyword>
<feature type="transmembrane region" description="Helical" evidence="10">
    <location>
        <begin position="117"/>
        <end position="136"/>
    </location>
</feature>
<evidence type="ECO:0000256" key="5">
    <source>
        <dbReference type="ARBA" id="ARBA00022679"/>
    </source>
</evidence>
<accession>A0ABT9XF22</accession>
<feature type="transmembrane region" description="Helical" evidence="10">
    <location>
        <begin position="184"/>
        <end position="211"/>
    </location>
</feature>
<comment type="subcellular location">
    <subcellularLocation>
        <location evidence="1">Endoplasmic reticulum membrane</location>
        <topology evidence="1">Multi-pass membrane protein</topology>
    </subcellularLocation>
</comment>
<feature type="transmembrane region" description="Helical" evidence="10">
    <location>
        <begin position="29"/>
        <end position="51"/>
    </location>
</feature>
<keyword evidence="8 10" id="KW-1133">Transmembrane helix</keyword>
<keyword evidence="12" id="KW-1185">Reference proteome</keyword>
<feature type="transmembrane region" description="Helical" evidence="10">
    <location>
        <begin position="92"/>
        <end position="111"/>
    </location>
</feature>
<keyword evidence="9 10" id="KW-0472">Membrane</keyword>
<keyword evidence="5" id="KW-0808">Transferase</keyword>
<dbReference type="PANTHER" id="PTHR12468">
    <property type="entry name" value="GPI MANNOSYLTRANSFERASE 2"/>
    <property type="match status" value="1"/>
</dbReference>
<dbReference type="PANTHER" id="PTHR12468:SF2">
    <property type="entry name" value="GPI MANNOSYLTRANSFERASE 2"/>
    <property type="match status" value="1"/>
</dbReference>
<keyword evidence="4" id="KW-0328">Glycosyltransferase</keyword>
<keyword evidence="7" id="KW-0256">Endoplasmic reticulum</keyword>
<feature type="transmembrane region" description="Helical" evidence="10">
    <location>
        <begin position="357"/>
        <end position="376"/>
    </location>
</feature>
<dbReference type="Pfam" id="PF04188">
    <property type="entry name" value="Mannosyl_trans2"/>
    <property type="match status" value="1"/>
</dbReference>
<dbReference type="EMBL" id="JAUSTP010000003">
    <property type="protein sequence ID" value="MDQ0188892.1"/>
    <property type="molecule type" value="Genomic_DNA"/>
</dbReference>
<evidence type="ECO:0000256" key="1">
    <source>
        <dbReference type="ARBA" id="ARBA00004477"/>
    </source>
</evidence>
<evidence type="ECO:0000313" key="11">
    <source>
        <dbReference type="EMBL" id="MDQ0188892.1"/>
    </source>
</evidence>
<evidence type="ECO:0000313" key="12">
    <source>
        <dbReference type="Proteomes" id="UP001232973"/>
    </source>
</evidence>
<organism evidence="11 12">
    <name type="scientific">Alicyclobacillus cycloheptanicus</name>
    <dbReference type="NCBI Taxonomy" id="1457"/>
    <lineage>
        <taxon>Bacteria</taxon>
        <taxon>Bacillati</taxon>
        <taxon>Bacillota</taxon>
        <taxon>Bacilli</taxon>
        <taxon>Bacillales</taxon>
        <taxon>Alicyclobacillaceae</taxon>
        <taxon>Alicyclobacillus</taxon>
    </lineage>
</organism>
<evidence type="ECO:0000256" key="3">
    <source>
        <dbReference type="ARBA" id="ARBA00022502"/>
    </source>
</evidence>
<name>A0ABT9XF22_9BACL</name>
<evidence type="ECO:0000256" key="10">
    <source>
        <dbReference type="SAM" id="Phobius"/>
    </source>
</evidence>